<keyword evidence="4" id="KW-1185">Reference proteome</keyword>
<reference evidence="3" key="1">
    <citation type="submission" date="2021-06" db="EMBL/GenBank/DDBJ databases">
        <authorList>
            <person name="Kallberg Y."/>
            <person name="Tangrot J."/>
            <person name="Rosling A."/>
        </authorList>
    </citation>
    <scope>NUCLEOTIDE SEQUENCE</scope>
    <source>
        <strain evidence="3">FL966</strain>
    </source>
</reference>
<dbReference type="Pfam" id="PF00106">
    <property type="entry name" value="adh_short"/>
    <property type="match status" value="2"/>
</dbReference>
<dbReference type="CDD" id="cd05327">
    <property type="entry name" value="retinol-DH_like_SDR_c_like"/>
    <property type="match status" value="1"/>
</dbReference>
<dbReference type="EMBL" id="CAJVQA010000313">
    <property type="protein sequence ID" value="CAG8468042.1"/>
    <property type="molecule type" value="Genomic_DNA"/>
</dbReference>
<dbReference type="AlphaFoldDB" id="A0A9N8VVP6"/>
<dbReference type="PANTHER" id="PTHR43157">
    <property type="entry name" value="PHOSPHATIDYLINOSITOL-GLYCAN BIOSYNTHESIS CLASS F PROTEIN-RELATED"/>
    <property type="match status" value="1"/>
</dbReference>
<dbReference type="InterPro" id="IPR036291">
    <property type="entry name" value="NAD(P)-bd_dom_sf"/>
</dbReference>
<dbReference type="Gene3D" id="3.40.50.720">
    <property type="entry name" value="NAD(P)-binding Rossmann-like Domain"/>
    <property type="match status" value="1"/>
</dbReference>
<keyword evidence="1" id="KW-0560">Oxidoreductase</keyword>
<dbReference type="PRINTS" id="PR00081">
    <property type="entry name" value="GDHRDH"/>
</dbReference>
<dbReference type="OrthoDB" id="191139at2759"/>
<dbReference type="PANTHER" id="PTHR43157:SF31">
    <property type="entry name" value="PHOSPHATIDYLINOSITOL-GLYCAN BIOSYNTHESIS CLASS F PROTEIN"/>
    <property type="match status" value="1"/>
</dbReference>
<dbReference type="PRINTS" id="PR00080">
    <property type="entry name" value="SDRFAMILY"/>
</dbReference>
<evidence type="ECO:0000313" key="3">
    <source>
        <dbReference type="EMBL" id="CAG8468042.1"/>
    </source>
</evidence>
<sequence>MFTLNDIPNLSEKVAIVTGGNSGIGYATSRELARHGAHVFIASRNEELANSAINRIKEETDNNNVEFLHLDLMNLRNVKRSAENFLSRGLPLHILINNAGIMATQNTHFSLLSFILISQAQDDIQDQFGVNYVGHYLFTKILLPRIEESAPSRIVNVSCEAHRSARNGIEFDNLQNENAQSSWCRYAQSKLANILFTKALANRCEGKNVYVNCNHPGFVKTELVRYMRENYTFFGVLMLKIGYLFASSPENGAITQLYCATSPEIEDKNYRGLYFIPYGKICAPNPKAEDETLINNLWIYTENLISEKLAD</sequence>
<comment type="similarity">
    <text evidence="2">Belongs to the short-chain dehydrogenases/reductases (SDR) family.</text>
</comment>
<accession>A0A9N8VVP6</accession>
<proteinExistence type="inferred from homology"/>
<evidence type="ECO:0000313" key="4">
    <source>
        <dbReference type="Proteomes" id="UP000789759"/>
    </source>
</evidence>
<comment type="caution">
    <text evidence="3">The sequence shown here is derived from an EMBL/GenBank/DDBJ whole genome shotgun (WGS) entry which is preliminary data.</text>
</comment>
<dbReference type="SUPFAM" id="SSF51735">
    <property type="entry name" value="NAD(P)-binding Rossmann-fold domains"/>
    <property type="match status" value="1"/>
</dbReference>
<organism evidence="3 4">
    <name type="scientific">Cetraspora pellucida</name>
    <dbReference type="NCBI Taxonomy" id="1433469"/>
    <lineage>
        <taxon>Eukaryota</taxon>
        <taxon>Fungi</taxon>
        <taxon>Fungi incertae sedis</taxon>
        <taxon>Mucoromycota</taxon>
        <taxon>Glomeromycotina</taxon>
        <taxon>Glomeromycetes</taxon>
        <taxon>Diversisporales</taxon>
        <taxon>Gigasporaceae</taxon>
        <taxon>Cetraspora</taxon>
    </lineage>
</organism>
<dbReference type="Proteomes" id="UP000789759">
    <property type="component" value="Unassembled WGS sequence"/>
</dbReference>
<dbReference type="InterPro" id="IPR002347">
    <property type="entry name" value="SDR_fam"/>
</dbReference>
<gene>
    <name evidence="3" type="ORF">CPELLU_LOCUS937</name>
</gene>
<evidence type="ECO:0000256" key="2">
    <source>
        <dbReference type="RuleBase" id="RU000363"/>
    </source>
</evidence>
<protein>
    <submittedName>
        <fullName evidence="3">2700_t:CDS:1</fullName>
    </submittedName>
</protein>
<evidence type="ECO:0000256" key="1">
    <source>
        <dbReference type="ARBA" id="ARBA00023002"/>
    </source>
</evidence>
<name>A0A9N8VVP6_9GLOM</name>
<dbReference type="GO" id="GO:0016491">
    <property type="term" value="F:oxidoreductase activity"/>
    <property type="evidence" value="ECO:0007669"/>
    <property type="project" value="UniProtKB-KW"/>
</dbReference>